<dbReference type="GO" id="GO:0008270">
    <property type="term" value="F:zinc ion binding"/>
    <property type="evidence" value="ECO:0007669"/>
    <property type="project" value="InterPro"/>
</dbReference>
<proteinExistence type="predicted"/>
<evidence type="ECO:0000256" key="4">
    <source>
        <dbReference type="ARBA" id="ARBA00022833"/>
    </source>
</evidence>
<dbReference type="InterPro" id="IPR024079">
    <property type="entry name" value="MetalloPept_cat_dom_sf"/>
</dbReference>
<protein>
    <submittedName>
        <fullName evidence="6">Matrixin domain containing protein</fullName>
    </submittedName>
</protein>
<dbReference type="InterPro" id="IPR021190">
    <property type="entry name" value="Pept_M10A"/>
</dbReference>
<comment type="caution">
    <text evidence="6">The sequence shown here is derived from an EMBL/GenBank/DDBJ whole genome shotgun (WGS) entry which is preliminary data.</text>
</comment>
<dbReference type="EMBL" id="JOKN01000053">
    <property type="protein sequence ID" value="KEQ55856.1"/>
    <property type="molecule type" value="Genomic_DNA"/>
</dbReference>
<sequence>MPIYIEQNPSWSKDMSVEVNEALQYWRDTANVQFEIVDAPSFGITSINWERELKNGYDGYVVGQTNVSIGLGSSNCDGKWKPYSSESIKNILIHELGHIVGLDHAVSKSNIMYPMIQDAKFAPIEQLVTIPQDESVFIKGCSFSADPVYKYNVQVNESKTADIFFVPSENEKHKVDSEMTFDYYSDINCLGIEKSYLNGACKVADSAGMLIINSGDQGTISLKIHLEEK</sequence>
<dbReference type="GO" id="GO:0006508">
    <property type="term" value="P:proteolysis"/>
    <property type="evidence" value="ECO:0007669"/>
    <property type="project" value="UniProtKB-KW"/>
</dbReference>
<keyword evidence="4" id="KW-0862">Zinc</keyword>
<reference evidence="6 7" key="1">
    <citation type="submission" date="2014-06" db="EMBL/GenBank/DDBJ databases">
        <authorList>
            <person name="Ngugi D.K."/>
            <person name="Blom J."/>
            <person name="Alam I."/>
            <person name="Rashid M."/>
            <person name="Ba Alawi W."/>
            <person name="Zhang G."/>
            <person name="Hikmawan T."/>
            <person name="Guan Y."/>
            <person name="Antunes A."/>
            <person name="Siam R."/>
            <person name="ElDorry H."/>
            <person name="Bajic V."/>
            <person name="Stingl U."/>
        </authorList>
    </citation>
    <scope>NUCLEOTIDE SEQUENCE [LARGE SCALE GENOMIC DNA]</scope>
    <source>
        <strain evidence="6">SCGC AAA799-N04</strain>
    </source>
</reference>
<dbReference type="PRINTS" id="PR00138">
    <property type="entry name" value="MATRIXIN"/>
</dbReference>
<keyword evidence="7" id="KW-1185">Reference proteome</keyword>
<dbReference type="AlphaFoldDB" id="A0A081RKY3"/>
<dbReference type="SUPFAM" id="SSF55486">
    <property type="entry name" value="Metalloproteases ('zincins'), catalytic domain"/>
    <property type="match status" value="1"/>
</dbReference>
<dbReference type="Gene3D" id="3.40.390.10">
    <property type="entry name" value="Collagenase (Catalytic Domain)"/>
    <property type="match status" value="1"/>
</dbReference>
<feature type="domain" description="Peptidase M10 metallopeptidase" evidence="5">
    <location>
        <begin position="13"/>
        <end position="118"/>
    </location>
</feature>
<keyword evidence="3" id="KW-0378">Hydrolase</keyword>
<name>A0A081RKY3_9ARCH</name>
<dbReference type="InterPro" id="IPR001818">
    <property type="entry name" value="Pept_M10_metallopeptidase"/>
</dbReference>
<dbReference type="Proteomes" id="UP000028059">
    <property type="component" value="Unassembled WGS sequence"/>
</dbReference>
<evidence type="ECO:0000256" key="1">
    <source>
        <dbReference type="ARBA" id="ARBA00022670"/>
    </source>
</evidence>
<evidence type="ECO:0000313" key="7">
    <source>
        <dbReference type="Proteomes" id="UP000028059"/>
    </source>
</evidence>
<organism evidence="6 7">
    <name type="scientific">Marine Group I thaumarchaeote SCGC AAA799-N04</name>
    <dbReference type="NCBI Taxonomy" id="1502293"/>
    <lineage>
        <taxon>Archaea</taxon>
        <taxon>Nitrososphaerota</taxon>
        <taxon>Marine Group I</taxon>
    </lineage>
</organism>
<accession>A0A081RKY3</accession>
<gene>
    <name evidence="6" type="ORF">AAA799N04_01737</name>
</gene>
<keyword evidence="1" id="KW-0645">Protease</keyword>
<evidence type="ECO:0000313" key="6">
    <source>
        <dbReference type="EMBL" id="KEQ55856.1"/>
    </source>
</evidence>
<keyword evidence="2" id="KW-0479">Metal-binding</keyword>
<evidence type="ECO:0000256" key="2">
    <source>
        <dbReference type="ARBA" id="ARBA00022723"/>
    </source>
</evidence>
<evidence type="ECO:0000259" key="5">
    <source>
        <dbReference type="Pfam" id="PF00413"/>
    </source>
</evidence>
<evidence type="ECO:0000256" key="3">
    <source>
        <dbReference type="ARBA" id="ARBA00022801"/>
    </source>
</evidence>
<dbReference type="GO" id="GO:0031012">
    <property type="term" value="C:extracellular matrix"/>
    <property type="evidence" value="ECO:0007669"/>
    <property type="project" value="InterPro"/>
</dbReference>
<dbReference type="Pfam" id="PF00413">
    <property type="entry name" value="Peptidase_M10"/>
    <property type="match status" value="1"/>
</dbReference>
<dbReference type="GO" id="GO:0004222">
    <property type="term" value="F:metalloendopeptidase activity"/>
    <property type="evidence" value="ECO:0007669"/>
    <property type="project" value="InterPro"/>
</dbReference>